<proteinExistence type="predicted"/>
<dbReference type="GeneID" id="7835792"/>
<dbReference type="Gene3D" id="3.80.10.10">
    <property type="entry name" value="Ribonuclease Inhibitor"/>
    <property type="match status" value="2"/>
</dbReference>
<dbReference type="SUPFAM" id="SSF52047">
    <property type="entry name" value="RNI-like"/>
    <property type="match status" value="2"/>
</dbReference>
<gene>
    <name evidence="2" type="ORF">TTHERM_01122700</name>
</gene>
<dbReference type="PANTHER" id="PTHR13318">
    <property type="entry name" value="PARTNER OF PAIRED, ISOFORM B-RELATED"/>
    <property type="match status" value="1"/>
</dbReference>
<organism evidence="2 3">
    <name type="scientific">Tetrahymena thermophila (strain SB210)</name>
    <dbReference type="NCBI Taxonomy" id="312017"/>
    <lineage>
        <taxon>Eukaryota</taxon>
        <taxon>Sar</taxon>
        <taxon>Alveolata</taxon>
        <taxon>Ciliophora</taxon>
        <taxon>Intramacronucleata</taxon>
        <taxon>Oligohymenophorea</taxon>
        <taxon>Hymenostomatida</taxon>
        <taxon>Tetrahymenina</taxon>
        <taxon>Tetrahymenidae</taxon>
        <taxon>Tetrahymena</taxon>
    </lineage>
</organism>
<dbReference type="Proteomes" id="UP000009168">
    <property type="component" value="Unassembled WGS sequence"/>
</dbReference>
<reference evidence="3" key="1">
    <citation type="journal article" date="2006" name="PLoS Biol.">
        <title>Macronuclear genome sequence of the ciliate Tetrahymena thermophila, a model eukaryote.</title>
        <authorList>
            <person name="Eisen J.A."/>
            <person name="Coyne R.S."/>
            <person name="Wu M."/>
            <person name="Wu D."/>
            <person name="Thiagarajan M."/>
            <person name="Wortman J.R."/>
            <person name="Badger J.H."/>
            <person name="Ren Q."/>
            <person name="Amedeo P."/>
            <person name="Jones K.M."/>
            <person name="Tallon L.J."/>
            <person name="Delcher A.L."/>
            <person name="Salzberg S.L."/>
            <person name="Silva J.C."/>
            <person name="Haas B.J."/>
            <person name="Majoros W.H."/>
            <person name="Farzad M."/>
            <person name="Carlton J.M."/>
            <person name="Smith R.K. Jr."/>
            <person name="Garg J."/>
            <person name="Pearlman R.E."/>
            <person name="Karrer K.M."/>
            <person name="Sun L."/>
            <person name="Manning G."/>
            <person name="Elde N.C."/>
            <person name="Turkewitz A.P."/>
            <person name="Asai D.J."/>
            <person name="Wilkes D.E."/>
            <person name="Wang Y."/>
            <person name="Cai H."/>
            <person name="Collins K."/>
            <person name="Stewart B.A."/>
            <person name="Lee S.R."/>
            <person name="Wilamowska K."/>
            <person name="Weinberg Z."/>
            <person name="Ruzzo W.L."/>
            <person name="Wloga D."/>
            <person name="Gaertig J."/>
            <person name="Frankel J."/>
            <person name="Tsao C.-C."/>
            <person name="Gorovsky M.A."/>
            <person name="Keeling P.J."/>
            <person name="Waller R.F."/>
            <person name="Patron N.J."/>
            <person name="Cherry J.M."/>
            <person name="Stover N.A."/>
            <person name="Krieger C.J."/>
            <person name="del Toro C."/>
            <person name="Ryder H.F."/>
            <person name="Williamson S.C."/>
            <person name="Barbeau R.A."/>
            <person name="Hamilton E.P."/>
            <person name="Orias E."/>
        </authorList>
    </citation>
    <scope>NUCLEOTIDE SEQUENCE [LARGE SCALE GENOMIC DNA]</scope>
    <source>
        <strain evidence="3">SB210</strain>
    </source>
</reference>
<feature type="region of interest" description="Disordered" evidence="1">
    <location>
        <begin position="27"/>
        <end position="52"/>
    </location>
</feature>
<dbReference type="KEGG" id="tet:TTHERM_01122700"/>
<protein>
    <submittedName>
        <fullName evidence="2">Uncharacterized protein</fullName>
    </submittedName>
</protein>
<name>Q23S19_TETTS</name>
<dbReference type="GO" id="GO:0019005">
    <property type="term" value="C:SCF ubiquitin ligase complex"/>
    <property type="evidence" value="ECO:0007669"/>
    <property type="project" value="TreeGrafter"/>
</dbReference>
<dbReference type="InterPro" id="IPR032675">
    <property type="entry name" value="LRR_dom_sf"/>
</dbReference>
<sequence>MEDFEYRQKQFLQKKIDHQAYIQDKQNDQLKQQQEIQNSQVHQNQKQIDQSHDYDSQNPCIFFRINYHIRKYILGFITFKQLKRMLYINKQLNQDILSYFRTHLRELHVNDTLRFEMDGYKVFFQNYGQNIKKISIFCQGLDYKELFNSLPDSRIEGVKLIMCPSYWLQQRSFYRLLKLKLSKSLVSIQIQVYMQVNNNIIQQEEVFQSTSQNQQLSLIQCKSNSSSLQQKPVTLEFLNSFWSCFKVLKKISMKEVQTFLDLTNDYNLLLQSIFTTPTLNLTVLKIQNMLIPFQLLQLVQQQQNQNQQQQNNNFLLNPQYSLQIQNNNNNNQQQIQQNYHSLPIASQLNSLIPSPSIFQMSPSQPQQNGSQNNQTNLQQIQQLIQQRQQLNQQNEDYILSEEQANDIQNQIQQIDQQIANLQQNQIMNVQGNNTNTNNQSLIQVLQLNNLLYNNNEIFSDIEDTLSYKESQLFQNQTLNKFKKLQKFKISSTRNSIRFLGINDHTLETLIKLIPKSLSCLEIVDYQNESNLALREKSFSEKIFVQFIEHFNNLSQLSINCYKTRQQIPIFAFLHMEQIYNNLTSLGLASCNGINKEILSSLISKNCSQLQELCMDYTQLEGALETIAQSQTAQLKRISINYCKRITKEEIITFCNSQTQLEYVSFKQIKCFTKKALVPLVNNNYKTLKSVILEGNKIDNTHIAFLLRYCRNIQSLCLRKMDRVDANFSNQLFHVIMQFAKTENYNEKHEKLTYLDISFNQTFNDESISCISQLFPNLYTFILDQCSIRSLTSLLPLKYSINSLNLSSNLIIIKSEQDFEAFCKTLSEFYYLNTIFIEIPNIDRFLKHSNFVWNTKPIIIKESFNMCCYPITRNTKF</sequence>
<dbReference type="EMBL" id="GG662640">
    <property type="protein sequence ID" value="EAR99328.2"/>
    <property type="molecule type" value="Genomic_DNA"/>
</dbReference>
<dbReference type="HOGENOM" id="CLU_602018_0_0_1"/>
<dbReference type="AlphaFoldDB" id="Q23S19"/>
<dbReference type="STRING" id="312017.Q23S19"/>
<feature type="compositionally biased region" description="Low complexity" evidence="1">
    <location>
        <begin position="359"/>
        <end position="374"/>
    </location>
</feature>
<dbReference type="GO" id="GO:0031146">
    <property type="term" value="P:SCF-dependent proteasomal ubiquitin-dependent protein catabolic process"/>
    <property type="evidence" value="ECO:0007669"/>
    <property type="project" value="TreeGrafter"/>
</dbReference>
<dbReference type="PANTHER" id="PTHR13318:SF190">
    <property type="entry name" value="PARTNER OF PAIRED, ISOFORM B"/>
    <property type="match status" value="1"/>
</dbReference>
<feature type="region of interest" description="Disordered" evidence="1">
    <location>
        <begin position="355"/>
        <end position="374"/>
    </location>
</feature>
<evidence type="ECO:0000313" key="2">
    <source>
        <dbReference type="EMBL" id="EAR99328.2"/>
    </source>
</evidence>
<evidence type="ECO:0000313" key="3">
    <source>
        <dbReference type="Proteomes" id="UP000009168"/>
    </source>
</evidence>
<dbReference type="OrthoDB" id="10257471at2759"/>
<feature type="compositionally biased region" description="Polar residues" evidence="1">
    <location>
        <begin position="39"/>
        <end position="48"/>
    </location>
</feature>
<dbReference type="InParanoid" id="Q23S19"/>
<accession>Q23S19</accession>
<dbReference type="RefSeq" id="XP_001019573.2">
    <property type="nucleotide sequence ID" value="XM_001019573.2"/>
</dbReference>
<feature type="compositionally biased region" description="Low complexity" evidence="1">
    <location>
        <begin position="29"/>
        <end position="38"/>
    </location>
</feature>
<evidence type="ECO:0000256" key="1">
    <source>
        <dbReference type="SAM" id="MobiDB-lite"/>
    </source>
</evidence>
<keyword evidence="3" id="KW-1185">Reference proteome</keyword>